<name>A0AAW1PHX7_9CHLO</name>
<feature type="region of interest" description="Disordered" evidence="1">
    <location>
        <begin position="278"/>
        <end position="298"/>
    </location>
</feature>
<evidence type="ECO:0000256" key="1">
    <source>
        <dbReference type="SAM" id="MobiDB-lite"/>
    </source>
</evidence>
<dbReference type="EMBL" id="JALJOR010000012">
    <property type="protein sequence ID" value="KAK9807788.1"/>
    <property type="molecule type" value="Genomic_DNA"/>
</dbReference>
<evidence type="ECO:0000313" key="3">
    <source>
        <dbReference type="Proteomes" id="UP001489004"/>
    </source>
</evidence>
<proteinExistence type="predicted"/>
<feature type="region of interest" description="Disordered" evidence="1">
    <location>
        <begin position="79"/>
        <end position="172"/>
    </location>
</feature>
<reference evidence="2 3" key="1">
    <citation type="journal article" date="2024" name="Nat. Commun.">
        <title>Phylogenomics reveals the evolutionary origins of lichenization in chlorophyte algae.</title>
        <authorList>
            <person name="Puginier C."/>
            <person name="Libourel C."/>
            <person name="Otte J."/>
            <person name="Skaloud P."/>
            <person name="Haon M."/>
            <person name="Grisel S."/>
            <person name="Petersen M."/>
            <person name="Berrin J.G."/>
            <person name="Delaux P.M."/>
            <person name="Dal Grande F."/>
            <person name="Keller J."/>
        </authorList>
    </citation>
    <scope>NUCLEOTIDE SEQUENCE [LARGE SCALE GENOMIC DNA]</scope>
    <source>
        <strain evidence="2 3">SAG 2043</strain>
    </source>
</reference>
<accession>A0AAW1PHX7</accession>
<feature type="region of interest" description="Disordered" evidence="1">
    <location>
        <begin position="1"/>
        <end position="23"/>
    </location>
</feature>
<dbReference type="AlphaFoldDB" id="A0AAW1PHX7"/>
<dbReference type="Proteomes" id="UP001489004">
    <property type="component" value="Unassembled WGS sequence"/>
</dbReference>
<sequence>MEGHGQVIGKFTHEQPSSGQHLSTPVTETLGGVLGDGANLLDSYNFGELKNTGPMQYSPDTPLEYLDPEWDTEIAAPSDSAFGLDEPLHLRGADGQAAGGTAPMDTGAHLLAGADSHPADSLGTDKPLQPDGHATGGTAPMDNSAHPVAGADSHPQMTGPMFPQQCHAPAPASTPSVLWPNAYSFAMACRRRKGERDLTYVEPKTDEAWQVLEREVCRADRYRQSADSVDGWQKWCPGPLHMEAERWLDVNMFGGNRSERCRLHKRCLKCANPKDADIKPATGSAKKRPRQDQASSMGLGYAVQRQSGEEYAAYLHRVAWVLEQLLQGPQAAPVTMMYGSTSVQFTGDGLASEPQAVQQHTKIASVTLAGGPAMSLLLEVWGYNLVAPHEGGSHAVFWAHYSDGSVEPLPFVKGDLLDDECTADEAGGPDELRECCEVQLPSRLGEGFVLTATRLGYTSSAYAIEAAKLKQALPPQACLTASSGSETCCPEPLMGARTAAGGWKGSTAELEAELTAPGEEKRQLEEDVALLASDTAQNQNLTESAEDLICDMPRHGLDACLLPTVSVSAVLFSEQSEVMKEPNGRLTLLDVRDVHNVQLADMRMGVAPALALASKQARALKAENQLLLAETEQ</sequence>
<keyword evidence="3" id="KW-1185">Reference proteome</keyword>
<gene>
    <name evidence="2" type="ORF">WJX72_009422</name>
</gene>
<feature type="compositionally biased region" description="Polar residues" evidence="1">
    <location>
        <begin position="14"/>
        <end position="23"/>
    </location>
</feature>
<comment type="caution">
    <text evidence="2">The sequence shown here is derived from an EMBL/GenBank/DDBJ whole genome shotgun (WGS) entry which is preliminary data.</text>
</comment>
<evidence type="ECO:0000313" key="2">
    <source>
        <dbReference type="EMBL" id="KAK9807788.1"/>
    </source>
</evidence>
<organism evidence="2 3">
    <name type="scientific">[Myrmecia] bisecta</name>
    <dbReference type="NCBI Taxonomy" id="41462"/>
    <lineage>
        <taxon>Eukaryota</taxon>
        <taxon>Viridiplantae</taxon>
        <taxon>Chlorophyta</taxon>
        <taxon>core chlorophytes</taxon>
        <taxon>Trebouxiophyceae</taxon>
        <taxon>Trebouxiales</taxon>
        <taxon>Trebouxiaceae</taxon>
        <taxon>Myrmecia</taxon>
    </lineage>
</organism>
<protein>
    <submittedName>
        <fullName evidence="2">Uncharacterized protein</fullName>
    </submittedName>
</protein>